<feature type="region of interest" description="Disordered" evidence="1">
    <location>
        <begin position="105"/>
        <end position="196"/>
    </location>
</feature>
<organism evidence="2 3">
    <name type="scientific">Streptomyces virginiae</name>
    <name type="common">Streptomyces cinnamonensis</name>
    <dbReference type="NCBI Taxonomy" id="1961"/>
    <lineage>
        <taxon>Bacteria</taxon>
        <taxon>Bacillati</taxon>
        <taxon>Actinomycetota</taxon>
        <taxon>Actinomycetes</taxon>
        <taxon>Kitasatosporales</taxon>
        <taxon>Streptomycetaceae</taxon>
        <taxon>Streptomyces</taxon>
    </lineage>
</organism>
<dbReference type="EMBL" id="BNDV01000007">
    <property type="protein sequence ID" value="GHI12161.1"/>
    <property type="molecule type" value="Genomic_DNA"/>
</dbReference>
<keyword evidence="3" id="KW-1185">Reference proteome</keyword>
<feature type="compositionally biased region" description="Basic and acidic residues" evidence="1">
    <location>
        <begin position="167"/>
        <end position="196"/>
    </location>
</feature>
<dbReference type="RefSeq" id="WP_063762036.1">
    <property type="nucleotide sequence ID" value="NZ_BMRU01000034.1"/>
</dbReference>
<accession>A0ABQ3NHA7</accession>
<comment type="caution">
    <text evidence="2">The sequence shown here is derived from an EMBL/GenBank/DDBJ whole genome shotgun (WGS) entry which is preliminary data.</text>
</comment>
<gene>
    <name evidence="2" type="ORF">Scinn_16240</name>
</gene>
<name>A0ABQ3NHA7_STRVG</name>
<evidence type="ECO:0000313" key="2">
    <source>
        <dbReference type="EMBL" id="GHI12161.1"/>
    </source>
</evidence>
<proteinExistence type="predicted"/>
<protein>
    <submittedName>
        <fullName evidence="2">Uncharacterized protein</fullName>
    </submittedName>
</protein>
<evidence type="ECO:0000313" key="3">
    <source>
        <dbReference type="Proteomes" id="UP000660554"/>
    </source>
</evidence>
<sequence>MAHVTVEGTEVVVRLGLREGLAARRRQVRVPVSALREVHVERSWWRVLRGRAGHGTWSPGRCSGVRNRPDGEDFVAVRAESTVLCLELDAGAPYRRVAVSVPDPERAERAVRAAMPEGDPPEPPDPPPDPPQHRPPLQHEGGTADDHGRPPGVGSRTGSGAGQPPLDDERALRANADRVRREHVVPRRPDGPDEAP</sequence>
<dbReference type="Proteomes" id="UP000660554">
    <property type="component" value="Unassembled WGS sequence"/>
</dbReference>
<evidence type="ECO:0000256" key="1">
    <source>
        <dbReference type="SAM" id="MobiDB-lite"/>
    </source>
</evidence>
<feature type="compositionally biased region" description="Pro residues" evidence="1">
    <location>
        <begin position="121"/>
        <end position="134"/>
    </location>
</feature>
<dbReference type="GeneID" id="86957784"/>
<reference evidence="3" key="1">
    <citation type="submission" date="2020-09" db="EMBL/GenBank/DDBJ databases">
        <title>Whole genome shotgun sequence of Streptomyces cinnamonensis NBRC 15873.</title>
        <authorList>
            <person name="Komaki H."/>
            <person name="Tamura T."/>
        </authorList>
    </citation>
    <scope>NUCLEOTIDE SEQUENCE [LARGE SCALE GENOMIC DNA]</scope>
    <source>
        <strain evidence="3">NBRC 15873</strain>
    </source>
</reference>